<sequence length="1049" mass="118552">MASPSSDLRCNWKGKTNRSCSETIVPGRIYCEEHVLLMKKRREEEFDPIGGGWKGEQRRRDDRSNADRRGEGKIGVLKGSRDWVSIEKVAEDRGNGIRKIEKEDFDLGKQKADSGEDGKVSAPGRSDSGERKGNSGEDMENSGTSPKSSGVGRKALVAGKQRAVENGGVKMATVGDTSKNKEESAPVGRKGRKCGKESGNYGEGESKSFAEPRKSGDKRKHIVGNPVAETMGVEFGQEQQNYCADPRNSGSKKKQNVGNGKAESEGVTGKIKEQSLMCHQCQRNDKGAVVFCSNCKRKRYCYPCISKWYPEQTREEIETACPFCRGNCNCKACLRNVVVMNNRHELDANVKLQRLLYLLRKVIPVLRQIQSEHDLEIEMEAKIQGIESREVKVTRSRLDKEERLYCDNCYTSIVDFHRSCSKCSYDLCLTCCRELREGQQPGGAEAKSSHQQFEERSHRRPHDVSKGANASKKRFGWESKVELGTKDGWVASPSCPFPDWRANDDGSIPCPPKDRGGCGTELLSLQRNFKANWVDKLLRNAKELTSNYQYSDGEFSHICSSCFPNCTSVSDGNNSEVRRAAFRDNSCDNFLYCPSALDLRDDEVGHFQKHWVRGEPIIVRSVLEKTSGLSWEPMVMWRAVRETSSKKFNEETRTVKAIDCFDWCEVEINIHQFFQGYLEGRMHKNLWPEMLKLKDWPPSSLFEERLPRHCAEFVSALPYHDYTNPKSGLMNLATKLPEGRLKPDLGPKTYIAYGYCEELGRGDSVTKLHCDMSDAVNVLTHTTEVKIAAWQYTSIKKMQKKHAREDTQQLYGGVDIISSAVAELQEEVQQEQLNSLEPCNPEDDSLDNAIPEKLPSIMMDASGNSSGTVLESRQSCIHSDNTSKVVYGGAVWDIFRRQDVPKLIEYLQKHQREFRHIDNLPVGSVIHPIHDQTLYLNERHKKQLKEEFDVEPWTFEQYLGEAVFIPAGCPHQVRNRKSCIKVALDFVSPDNVQECVRLTEEFRLLPKNHRAKEDKLEVKKMALYAVSAAVREANSLISQLNLQGETAGV</sequence>
<dbReference type="EMBL" id="CM056820">
    <property type="protein sequence ID" value="KAJ8616354.1"/>
    <property type="molecule type" value="Genomic_DNA"/>
</dbReference>
<accession>A0ACC2K5F6</accession>
<protein>
    <submittedName>
        <fullName evidence="1">Uncharacterized protein</fullName>
    </submittedName>
</protein>
<proteinExistence type="predicted"/>
<reference evidence="1 2" key="1">
    <citation type="journal article" date="2022" name="Hortic Res">
        <title>A haplotype resolved chromosomal level avocado genome allows analysis of novel avocado genes.</title>
        <authorList>
            <person name="Nath O."/>
            <person name="Fletcher S.J."/>
            <person name="Hayward A."/>
            <person name="Shaw L.M."/>
            <person name="Masouleh A.K."/>
            <person name="Furtado A."/>
            <person name="Henry R.J."/>
            <person name="Mitter N."/>
        </authorList>
    </citation>
    <scope>NUCLEOTIDE SEQUENCE [LARGE SCALE GENOMIC DNA]</scope>
    <source>
        <strain evidence="2">cv. Hass</strain>
    </source>
</reference>
<dbReference type="Proteomes" id="UP001234297">
    <property type="component" value="Chromosome 12"/>
</dbReference>
<evidence type="ECO:0000313" key="2">
    <source>
        <dbReference type="Proteomes" id="UP001234297"/>
    </source>
</evidence>
<comment type="caution">
    <text evidence="1">The sequence shown here is derived from an EMBL/GenBank/DDBJ whole genome shotgun (WGS) entry which is preliminary data.</text>
</comment>
<name>A0ACC2K5F6_PERAE</name>
<organism evidence="1 2">
    <name type="scientific">Persea americana</name>
    <name type="common">Avocado</name>
    <dbReference type="NCBI Taxonomy" id="3435"/>
    <lineage>
        <taxon>Eukaryota</taxon>
        <taxon>Viridiplantae</taxon>
        <taxon>Streptophyta</taxon>
        <taxon>Embryophyta</taxon>
        <taxon>Tracheophyta</taxon>
        <taxon>Spermatophyta</taxon>
        <taxon>Magnoliopsida</taxon>
        <taxon>Magnoliidae</taxon>
        <taxon>Laurales</taxon>
        <taxon>Lauraceae</taxon>
        <taxon>Persea</taxon>
    </lineage>
</organism>
<gene>
    <name evidence="1" type="ORF">MRB53_035726</name>
</gene>
<evidence type="ECO:0000313" key="1">
    <source>
        <dbReference type="EMBL" id="KAJ8616354.1"/>
    </source>
</evidence>
<keyword evidence="2" id="KW-1185">Reference proteome</keyword>